<reference evidence="3" key="1">
    <citation type="journal article" date="2014" name="Environ. Microbiol.">
        <title>Comparative genomics of the marine bacterial genus Glaciecola reveals the high degree of genomic diversity and genomic characteristic for cold adaptation.</title>
        <authorList>
            <person name="Qin Q.L."/>
            <person name="Xie B.B."/>
            <person name="Yu Y."/>
            <person name="Shu Y.L."/>
            <person name="Rong J.C."/>
            <person name="Zhang Y.J."/>
            <person name="Zhao D.L."/>
            <person name="Chen X.L."/>
            <person name="Zhang X.Y."/>
            <person name="Chen B."/>
            <person name="Zhou B.C."/>
            <person name="Zhang Y.Z."/>
        </authorList>
    </citation>
    <scope>NUCLEOTIDE SEQUENCE [LARGE SCALE GENOMIC DNA]</scope>
    <source>
        <strain evidence="3">ACAM 615</strain>
    </source>
</reference>
<evidence type="ECO:0008006" key="4">
    <source>
        <dbReference type="Google" id="ProtNLM"/>
    </source>
</evidence>
<keyword evidence="1" id="KW-0732">Signal</keyword>
<gene>
    <name evidence="2" type="ORF">GPAL_2026</name>
</gene>
<sequence>MNNNKRLVVALILLLSSGCDADQQTQENLPSAVKVKKSSSGICHDESSAS</sequence>
<evidence type="ECO:0000256" key="1">
    <source>
        <dbReference type="SAM" id="SignalP"/>
    </source>
</evidence>
<organism evidence="2 3">
    <name type="scientific">Brumicola pallidula DSM 14239 = ACAM 615</name>
    <dbReference type="NCBI Taxonomy" id="1121922"/>
    <lineage>
        <taxon>Bacteria</taxon>
        <taxon>Pseudomonadati</taxon>
        <taxon>Pseudomonadota</taxon>
        <taxon>Gammaproteobacteria</taxon>
        <taxon>Alteromonadales</taxon>
        <taxon>Alteromonadaceae</taxon>
        <taxon>Brumicola</taxon>
    </lineage>
</organism>
<evidence type="ECO:0000313" key="2">
    <source>
        <dbReference type="EMBL" id="GAC28887.1"/>
    </source>
</evidence>
<evidence type="ECO:0000313" key="3">
    <source>
        <dbReference type="Proteomes" id="UP000006251"/>
    </source>
</evidence>
<feature type="chain" id="PRO_5003900853" description="Lipoprotein" evidence="1">
    <location>
        <begin position="22"/>
        <end position="50"/>
    </location>
</feature>
<comment type="caution">
    <text evidence="2">The sequence shown here is derived from an EMBL/GenBank/DDBJ whole genome shotgun (WGS) entry which is preliminary data.</text>
</comment>
<keyword evidence="3" id="KW-1185">Reference proteome</keyword>
<dbReference type="OrthoDB" id="5196645at2"/>
<accession>K6ZEW8</accession>
<name>K6ZEW8_9ALTE</name>
<dbReference type="EMBL" id="BAEQ01000034">
    <property type="protein sequence ID" value="GAC28887.1"/>
    <property type="molecule type" value="Genomic_DNA"/>
</dbReference>
<dbReference type="RefSeq" id="WP_006011311.1">
    <property type="nucleotide sequence ID" value="NZ_AUAV01000028.1"/>
</dbReference>
<feature type="signal peptide" evidence="1">
    <location>
        <begin position="1"/>
        <end position="21"/>
    </location>
</feature>
<protein>
    <recommendedName>
        <fullName evidence="4">Lipoprotein</fullName>
    </recommendedName>
</protein>
<dbReference type="PROSITE" id="PS51257">
    <property type="entry name" value="PROKAR_LIPOPROTEIN"/>
    <property type="match status" value="1"/>
</dbReference>
<proteinExistence type="predicted"/>
<dbReference type="AlphaFoldDB" id="K6ZEW8"/>
<dbReference type="Proteomes" id="UP000006251">
    <property type="component" value="Unassembled WGS sequence"/>
</dbReference>